<dbReference type="InterPro" id="IPR002641">
    <property type="entry name" value="PNPLA_dom"/>
</dbReference>
<feature type="active site" description="Nucleophile" evidence="2">
    <location>
        <position position="99"/>
    </location>
</feature>
<dbReference type="Proteomes" id="UP001152178">
    <property type="component" value="Unassembled WGS sequence"/>
</dbReference>
<evidence type="ECO:0000313" key="5">
    <source>
        <dbReference type="EMBL" id="MCZ8543411.1"/>
    </source>
</evidence>
<dbReference type="Gene3D" id="3.40.1090.10">
    <property type="entry name" value="Cytosolic phospholipase A2 catalytic domain"/>
    <property type="match status" value="2"/>
</dbReference>
<keyword evidence="2" id="KW-0378">Hydrolase</keyword>
<dbReference type="PROSITE" id="PS51257">
    <property type="entry name" value="PROKAR_LIPOPROTEIN"/>
    <property type="match status" value="1"/>
</dbReference>
<feature type="short sequence motif" description="DGA/G" evidence="2">
    <location>
        <begin position="282"/>
        <end position="284"/>
    </location>
</feature>
<feature type="short sequence motif" description="GXSXG" evidence="2">
    <location>
        <begin position="97"/>
        <end position="101"/>
    </location>
</feature>
<dbReference type="RefSeq" id="WP_269904001.1">
    <property type="nucleotide sequence ID" value="NZ_JAPFQA010000001.1"/>
</dbReference>
<dbReference type="SUPFAM" id="SSF52151">
    <property type="entry name" value="FabD/lysophospholipase-like"/>
    <property type="match status" value="1"/>
</dbReference>
<name>A0ABT4QPC8_9HYPH</name>
<protein>
    <submittedName>
        <fullName evidence="5">Patatin-like phospholipase family protein</fullName>
    </submittedName>
</protein>
<reference evidence="5" key="1">
    <citation type="submission" date="2022-11" db="EMBL/GenBank/DDBJ databases">
        <authorList>
            <person name="Coimbra C."/>
        </authorList>
    </citation>
    <scope>NUCLEOTIDE SEQUENCE</scope>
    <source>
        <strain evidence="5">Jales19</strain>
    </source>
</reference>
<evidence type="ECO:0000256" key="3">
    <source>
        <dbReference type="SAM" id="SignalP"/>
    </source>
</evidence>
<dbReference type="Pfam" id="PF01734">
    <property type="entry name" value="Patatin"/>
    <property type="match status" value="1"/>
</dbReference>
<gene>
    <name evidence="5" type="ORF">OOJ09_04425</name>
</gene>
<evidence type="ECO:0000256" key="1">
    <source>
        <dbReference type="ARBA" id="ARBA00023098"/>
    </source>
</evidence>
<keyword evidence="1 2" id="KW-0443">Lipid metabolism</keyword>
<evidence type="ECO:0000313" key="6">
    <source>
        <dbReference type="Proteomes" id="UP001152178"/>
    </source>
</evidence>
<sequence length="494" mass="52892">MRFRLAFAIAVSLLAAGCVADDVGPINVLTSEAGHPSPTFIPDPGDDGSTVVGLAFSGGGTRAAAFSYGVLRALDDIVIDEQPRRRTLVDDVRMISGASGGAVTAAYFGYRGKDGYQDFRERFLIQDAEADLRTSLSPLNLVRAYNGGVNDRSGFAKWLNDHLFDGATFQAFRKPDRPIVWINASDIYNRTPFLFSYDTFAALCSDLDKVRLADAVAASAAVPVVFAPIVVSATSPHCGYQRPQWLGRALADRNASIRLRAYASALDSYQNADPLDYVKLLDGGLTDNIGVTGFTLERSAAGTPYGPLSPAAAVRLKTLLFIVTDAGSDNDVDWAKSIHGPRLTELLDAVTGTTLSASVRDEFDALTLAVSQWQGELVRYRCGLSASTVAAYRGSAGGWNCRDVQIVVQHLSFADLDQPTQVELNRIPTRLKLPVEQVDLTIAAGREALLVNAELTRAIAAIRARAGVSPGAQMTTAQATRAITKDAWTQAAND</sequence>
<dbReference type="EMBL" id="JAPFQA010000001">
    <property type="protein sequence ID" value="MCZ8543411.1"/>
    <property type="molecule type" value="Genomic_DNA"/>
</dbReference>
<evidence type="ECO:0000256" key="2">
    <source>
        <dbReference type="PROSITE-ProRule" id="PRU01161"/>
    </source>
</evidence>
<comment type="caution">
    <text evidence="5">The sequence shown here is derived from an EMBL/GenBank/DDBJ whole genome shotgun (WGS) entry which is preliminary data.</text>
</comment>
<proteinExistence type="predicted"/>
<dbReference type="InterPro" id="IPR016035">
    <property type="entry name" value="Acyl_Trfase/lysoPLipase"/>
</dbReference>
<keyword evidence="3" id="KW-0732">Signal</keyword>
<feature type="chain" id="PRO_5045800314" evidence="3">
    <location>
        <begin position="21"/>
        <end position="494"/>
    </location>
</feature>
<feature type="domain" description="PNPLA" evidence="4">
    <location>
        <begin position="55"/>
        <end position="295"/>
    </location>
</feature>
<evidence type="ECO:0000259" key="4">
    <source>
        <dbReference type="PROSITE" id="PS51635"/>
    </source>
</evidence>
<organism evidence="5 6">
    <name type="scientific">Mesorhizobium qingshengii</name>
    <dbReference type="NCBI Taxonomy" id="1165689"/>
    <lineage>
        <taxon>Bacteria</taxon>
        <taxon>Pseudomonadati</taxon>
        <taxon>Pseudomonadota</taxon>
        <taxon>Alphaproteobacteria</taxon>
        <taxon>Hyphomicrobiales</taxon>
        <taxon>Phyllobacteriaceae</taxon>
        <taxon>Mesorhizobium</taxon>
    </lineage>
</organism>
<feature type="signal peptide" evidence="3">
    <location>
        <begin position="1"/>
        <end position="20"/>
    </location>
</feature>
<feature type="active site" description="Proton acceptor" evidence="2">
    <location>
        <position position="282"/>
    </location>
</feature>
<dbReference type="PROSITE" id="PS51635">
    <property type="entry name" value="PNPLA"/>
    <property type="match status" value="1"/>
</dbReference>
<accession>A0ABT4QPC8</accession>
<keyword evidence="6" id="KW-1185">Reference proteome</keyword>
<keyword evidence="2" id="KW-0442">Lipid degradation</keyword>
<comment type="caution">
    <text evidence="2">Lacks conserved residue(s) required for the propagation of feature annotation.</text>
</comment>